<organism evidence="4 5">
    <name type="scientific">Candidatus Manganitrophus noduliformans</name>
    <dbReference type="NCBI Taxonomy" id="2606439"/>
    <lineage>
        <taxon>Bacteria</taxon>
        <taxon>Pseudomonadati</taxon>
        <taxon>Nitrospirota</taxon>
        <taxon>Nitrospiria</taxon>
        <taxon>Candidatus Troglogloeales</taxon>
        <taxon>Candidatus Manganitrophaceae</taxon>
        <taxon>Candidatus Manganitrophus</taxon>
    </lineage>
</organism>
<dbReference type="InterPro" id="IPR011659">
    <property type="entry name" value="WD40"/>
</dbReference>
<accession>A0A7X6DTI3</accession>
<dbReference type="AlphaFoldDB" id="A0A7X6DTI3"/>
<dbReference type="Gene3D" id="2.60.40.1220">
    <property type="match status" value="3"/>
</dbReference>
<dbReference type="PROSITE" id="PS51257">
    <property type="entry name" value="PROKAR_LIPOPROTEIN"/>
    <property type="match status" value="1"/>
</dbReference>
<feature type="compositionally biased region" description="Pro residues" evidence="2">
    <location>
        <begin position="314"/>
        <end position="323"/>
    </location>
</feature>
<evidence type="ECO:0000256" key="1">
    <source>
        <dbReference type="ARBA" id="ARBA00022729"/>
    </source>
</evidence>
<dbReference type="InterPro" id="IPR014755">
    <property type="entry name" value="Cu-Rt/internalin_Ig-like"/>
</dbReference>
<proteinExistence type="predicted"/>
<feature type="region of interest" description="Disordered" evidence="2">
    <location>
        <begin position="312"/>
        <end position="333"/>
    </location>
</feature>
<feature type="domain" description="SbsA Ig-like" evidence="3">
    <location>
        <begin position="251"/>
        <end position="310"/>
    </location>
</feature>
<dbReference type="EMBL" id="VTOW01000004">
    <property type="protein sequence ID" value="NKE72889.1"/>
    <property type="molecule type" value="Genomic_DNA"/>
</dbReference>
<comment type="caution">
    <text evidence="4">The sequence shown here is derived from an EMBL/GenBank/DDBJ whole genome shotgun (WGS) entry which is preliminary data.</text>
</comment>
<feature type="region of interest" description="Disordered" evidence="2">
    <location>
        <begin position="35"/>
        <end position="63"/>
    </location>
</feature>
<evidence type="ECO:0000256" key="2">
    <source>
        <dbReference type="SAM" id="MobiDB-lite"/>
    </source>
</evidence>
<sequence length="1052" mass="105188">MFMNRICGEKKLRFIGFIIFVFTTLGLAGCGGGGGESNNPGPDQISVPDTTPDTTAPAVSSTAPAAGATGVAVNTTVQATFSEAVDPATITTATFTLTQGTISGAGTVIYPGNIDTDNSGSQYAWGENVGWINFKPSYGPGVTVTASSVTGYAWGENVRWIHLDPTNGGVINDGAGHLSGYAWGENVGWINFAPAGGGVSINATTGAFSGKAWGENIGWISFDLTGSIAPYAAETSWRSDSPPNQAPITLTQGTTSVAGTVSLSADGKSATFTPSESLAFSTDYTATITTGVKDAAGNPLAAEHLWIFTTGDAPPAPLPPPDSTAPATPTGLSLLPPSPANDNFPKVLGSAEAGSTVKLYTDATCASAVAATGSAAEFASPGLTITVADNATTTFHATATDAAGNRSPCSAGITYVEDSAAPANTTAANFINVGLEFTSSTAVNLSISATDNIGVTGYYASESATAPSPTAAGWTAVGPTTSFPSTTVSFTLSGGDGAKTVHVWFKDAAGNISLAVSDSLTLDTTRPTVLSTAPVAGATSAAVNTSVSATFSEAVDPATINTSTFTLKTAAGSPAAGTVALNPDGKTATFTPSASLAFSTTYTATITTGVKDLAGNPLAADFVWNFTTEAAVIGVIERVSVATDGTQGNGLISAPPSISADGRYVAFQSQASNLVAGDTNLAADVFVRDTCLGAPVGCVPSTIRASVATDGTQANTSSLPPVMSANGRYVAFESGASTLVPTDADGGAQDVFVRDTCIGAPAGCTPFTFIATDGNPERGINSSISPDGRYVGFDRLGIHLRDTCLGAVDGCTPSTVLVQAGAAGAGGRASISAGGRYVAFNSFSQISVRDTCIGAPAGCTPSTTPVSVAPDGTAGNAGSQAHSISSDGRYVAFASGASNLVDGDTNLSLTDIFVRDTCFGAPPGCVPSTILVSVSTDGIQGNSFSEYPSISAGGRYVAFDSGANNLVAGDTSARDVFVRDTCLGAPAGCVPSTVRVNVTSNGTQDNCGAAGLPSISADGRYVAFSSCGTNLVTGDTNNFFDVFLAATGFPAE</sequence>
<dbReference type="SUPFAM" id="SSF82171">
    <property type="entry name" value="DPP6 N-terminal domain-like"/>
    <property type="match status" value="1"/>
</dbReference>
<dbReference type="InterPro" id="IPR013783">
    <property type="entry name" value="Ig-like_fold"/>
</dbReference>
<keyword evidence="1" id="KW-0732">Signal</keyword>
<feature type="compositionally biased region" description="Low complexity" evidence="2">
    <location>
        <begin position="324"/>
        <end position="333"/>
    </location>
</feature>
<dbReference type="Pfam" id="PF07676">
    <property type="entry name" value="PD40"/>
    <property type="match status" value="3"/>
</dbReference>
<dbReference type="InterPro" id="IPR032812">
    <property type="entry name" value="SbsA_Ig"/>
</dbReference>
<protein>
    <recommendedName>
        <fullName evidence="3">SbsA Ig-like domain-containing protein</fullName>
    </recommendedName>
</protein>
<dbReference type="Pfam" id="PF13205">
    <property type="entry name" value="Big_5"/>
    <property type="match status" value="3"/>
</dbReference>
<dbReference type="Proteomes" id="UP000534783">
    <property type="component" value="Unassembled WGS sequence"/>
</dbReference>
<feature type="domain" description="SbsA Ig-like" evidence="3">
    <location>
        <begin position="523"/>
        <end position="628"/>
    </location>
</feature>
<keyword evidence="5" id="KW-1185">Reference proteome</keyword>
<evidence type="ECO:0000313" key="4">
    <source>
        <dbReference type="EMBL" id="NKE72889.1"/>
    </source>
</evidence>
<name>A0A7X6DTI3_9BACT</name>
<dbReference type="Gene3D" id="2.60.40.10">
    <property type="entry name" value="Immunoglobulins"/>
    <property type="match status" value="1"/>
</dbReference>
<gene>
    <name evidence="4" type="ORF">MNODULE_19230</name>
</gene>
<reference evidence="4 5" key="1">
    <citation type="journal article" date="2020" name="Nature">
        <title>Bacterial chemolithoautotrophy via manganese oxidation.</title>
        <authorList>
            <person name="Yu H."/>
            <person name="Leadbetter J.R."/>
        </authorList>
    </citation>
    <scope>NUCLEOTIDE SEQUENCE [LARGE SCALE GENOMIC DNA]</scope>
    <source>
        <strain evidence="4 5">Mn-1</strain>
    </source>
</reference>
<evidence type="ECO:0000259" key="3">
    <source>
        <dbReference type="Pfam" id="PF13205"/>
    </source>
</evidence>
<feature type="compositionally biased region" description="Low complexity" evidence="2">
    <location>
        <begin position="47"/>
        <end position="63"/>
    </location>
</feature>
<feature type="domain" description="SbsA Ig-like" evidence="3">
    <location>
        <begin position="53"/>
        <end position="103"/>
    </location>
</feature>
<evidence type="ECO:0000313" key="5">
    <source>
        <dbReference type="Proteomes" id="UP000534783"/>
    </source>
</evidence>